<dbReference type="Proteomes" id="UP001362999">
    <property type="component" value="Unassembled WGS sequence"/>
</dbReference>
<evidence type="ECO:0000313" key="2">
    <source>
        <dbReference type="Proteomes" id="UP001362999"/>
    </source>
</evidence>
<dbReference type="EMBL" id="JAWWNJ010000015">
    <property type="protein sequence ID" value="KAK7040558.1"/>
    <property type="molecule type" value="Genomic_DNA"/>
</dbReference>
<dbReference type="Gene3D" id="3.80.10.10">
    <property type="entry name" value="Ribonuclease Inhibitor"/>
    <property type="match status" value="1"/>
</dbReference>
<dbReference type="PANTHER" id="PTHR38926:SF72">
    <property type="entry name" value="IM:7136021-RELATED"/>
    <property type="match status" value="1"/>
</dbReference>
<keyword evidence="2" id="KW-1185">Reference proteome</keyword>
<evidence type="ECO:0000313" key="1">
    <source>
        <dbReference type="EMBL" id="KAK7040558.1"/>
    </source>
</evidence>
<comment type="caution">
    <text evidence="1">The sequence shown here is derived from an EMBL/GenBank/DDBJ whole genome shotgun (WGS) entry which is preliminary data.</text>
</comment>
<organism evidence="1 2">
    <name type="scientific">Favolaschia claudopus</name>
    <dbReference type="NCBI Taxonomy" id="2862362"/>
    <lineage>
        <taxon>Eukaryota</taxon>
        <taxon>Fungi</taxon>
        <taxon>Dikarya</taxon>
        <taxon>Basidiomycota</taxon>
        <taxon>Agaricomycotina</taxon>
        <taxon>Agaricomycetes</taxon>
        <taxon>Agaricomycetidae</taxon>
        <taxon>Agaricales</taxon>
        <taxon>Marasmiineae</taxon>
        <taxon>Mycenaceae</taxon>
        <taxon>Favolaschia</taxon>
    </lineage>
</organism>
<dbReference type="AlphaFoldDB" id="A0AAW0CPW1"/>
<accession>A0AAW0CPW1</accession>
<gene>
    <name evidence="1" type="ORF">R3P38DRAFT_3461395</name>
</gene>
<dbReference type="InterPro" id="IPR032675">
    <property type="entry name" value="LRR_dom_sf"/>
</dbReference>
<dbReference type="SUPFAM" id="SSF52047">
    <property type="entry name" value="RNI-like"/>
    <property type="match status" value="1"/>
</dbReference>
<sequence>MSSGDPGIDTVSTNILSDPPPSYFADKLGTNYVPSAPERADIRRLVRSWAQEIARMDEKRATLKEAFDAHRALISPMRRTPDDLLRKIFLACLPTLHNALMDPNEAPIIFGRICRRWRDVAHSTPMLWSSVHVPSNPTMDMNAISRALKRWLERSGSCTLDISLYALKGLHDFPEVVDMGSTLSILLNFASRLHRLSLTGDLQAFQPLLLLGADSLPRLNTLHLNRQIYEDDQVFKHATKIIGIPSLTSVSLSININALSLPLRWSRLRTLYLWHESQPHADCRLGLEEWLEILRRCPNLQRCEVNLVESYEYTGYFTFSSDTAPITLPSLETLKVWGDFQLSNWVPRLSVPNLLYLRIGYSPTQFRHIDIPPTSSYMVGQIDCSLLSLSALCELLSSFPKLSHLQLLASVCFPENEEYIDDTLLAELCPPRNLCQRLTHLVIHPHTIISHAAVSDFIRARMHSHTPLQQVEAHVLGDQVDIAPDIQSFVDDGLRLDFEYRPVAPKPTWRFHPRAGLDRRVDFM</sequence>
<protein>
    <recommendedName>
        <fullName evidence="3">F-box domain-containing protein</fullName>
    </recommendedName>
</protein>
<dbReference type="PANTHER" id="PTHR38926">
    <property type="entry name" value="F-BOX DOMAIN CONTAINING PROTEIN, EXPRESSED"/>
    <property type="match status" value="1"/>
</dbReference>
<proteinExistence type="predicted"/>
<name>A0AAW0CPW1_9AGAR</name>
<reference evidence="1 2" key="1">
    <citation type="journal article" date="2024" name="J Genomics">
        <title>Draft genome sequencing and assembly of Favolaschia claudopus CIRM-BRFM 2984 isolated from oak limbs.</title>
        <authorList>
            <person name="Navarro D."/>
            <person name="Drula E."/>
            <person name="Chaduli D."/>
            <person name="Cazenave R."/>
            <person name="Ahrendt S."/>
            <person name="Wang J."/>
            <person name="Lipzen A."/>
            <person name="Daum C."/>
            <person name="Barry K."/>
            <person name="Grigoriev I.V."/>
            <person name="Favel A."/>
            <person name="Rosso M.N."/>
            <person name="Martin F."/>
        </authorList>
    </citation>
    <scope>NUCLEOTIDE SEQUENCE [LARGE SCALE GENOMIC DNA]</scope>
    <source>
        <strain evidence="1 2">CIRM-BRFM 2984</strain>
    </source>
</reference>
<evidence type="ECO:0008006" key="3">
    <source>
        <dbReference type="Google" id="ProtNLM"/>
    </source>
</evidence>